<dbReference type="GeneID" id="93568771"/>
<dbReference type="AlphaFoldDB" id="A0A1X0WAU0"/>
<evidence type="ECO:0000256" key="2">
    <source>
        <dbReference type="ARBA" id="ARBA00022769"/>
    </source>
</evidence>
<dbReference type="Gene3D" id="3.40.1440.10">
    <property type="entry name" value="GIY-YIG endonuclease"/>
    <property type="match status" value="1"/>
</dbReference>
<dbReference type="Proteomes" id="UP000192536">
    <property type="component" value="Unassembled WGS sequence"/>
</dbReference>
<keyword evidence="11" id="KW-0255">Endonuclease</keyword>
<reference evidence="11 12" key="1">
    <citation type="journal article" date="2017" name="Int. J. Syst. Evol. Microbiol.">
        <title>Rouxiella badensis sp. nov. and Rouxiella silvae sp. nov. isolated from peat bog soil in Germany and emendation of the genus description.</title>
        <authorList>
            <person name="Le Fleche-Mateos A."/>
            <person name="Kugler J.H."/>
            <person name="Hansen S.H."/>
            <person name="Syldatk C."/>
            <person name="Hausmann R."/>
            <person name="Lomprez F."/>
            <person name="Vandenbogaert M."/>
            <person name="Manuguerra J.C."/>
            <person name="Grimont P.A."/>
        </authorList>
    </citation>
    <scope>NUCLEOTIDE SEQUENCE [LARGE SCALE GENOMIC DNA]</scope>
    <source>
        <strain evidence="11 12">DSM 100043</strain>
    </source>
</reference>
<keyword evidence="1" id="KW-0227">DNA damage</keyword>
<keyword evidence="4" id="KW-0267">Excision nuclease</keyword>
<dbReference type="InterPro" id="IPR047296">
    <property type="entry name" value="GIY-YIG_UvrC_Cho"/>
</dbReference>
<accession>A0A1X0WAU0</accession>
<evidence type="ECO:0000256" key="7">
    <source>
        <dbReference type="ARBA" id="ARBA00040756"/>
    </source>
</evidence>
<proteinExistence type="predicted"/>
<comment type="caution">
    <text evidence="11">The sequence shown here is derived from an EMBL/GenBank/DDBJ whole genome shotgun (WGS) entry which is preliminary data.</text>
</comment>
<dbReference type="EMBL" id="MRWE01000039">
    <property type="protein sequence ID" value="ORJ23889.1"/>
    <property type="molecule type" value="Genomic_DNA"/>
</dbReference>
<dbReference type="STRING" id="1646377.BS640_18945"/>
<evidence type="ECO:0000259" key="10">
    <source>
        <dbReference type="PROSITE" id="PS50164"/>
    </source>
</evidence>
<evidence type="ECO:0000256" key="4">
    <source>
        <dbReference type="ARBA" id="ARBA00022881"/>
    </source>
</evidence>
<evidence type="ECO:0000256" key="6">
    <source>
        <dbReference type="ARBA" id="ARBA00023236"/>
    </source>
</evidence>
<sequence length="280" mass="32149">MPNENTPLLYQYPEHLRHTLETLPARSGVYIFYGQDQTFPLYIGKSVNIRSRVLAHFRAVDEAKLLRMTCNIEYVETVGEIGALLLESKMIKDRRPLFNKRLRVTRKLCSLRVDDQTTGIVFSNELDFSTSEDLFGLFKTKFAAIEKLRDIADEQKLCYGALGLEKLSAKRACFRFSLGRCAGLCCGKETRVEHQTRLKMALEAMKVRSWPYPGRIAIEEKSGQQTEYHVLNNWFYLGTVSTLEAAKGVQTATPHFDRDSYKILCQHVFRHQGLNITLLD</sequence>
<dbReference type="SMART" id="SM00465">
    <property type="entry name" value="GIYc"/>
    <property type="match status" value="1"/>
</dbReference>
<name>A0A1X0WAU0_9GAMM</name>
<dbReference type="PROSITE" id="PS50164">
    <property type="entry name" value="GIY_YIG"/>
    <property type="match status" value="1"/>
</dbReference>
<dbReference type="NCBIfam" id="NF007833">
    <property type="entry name" value="PRK10545.1"/>
    <property type="match status" value="1"/>
</dbReference>
<dbReference type="PANTHER" id="PTHR30562">
    <property type="entry name" value="UVRC/OXIDOREDUCTASE"/>
    <property type="match status" value="1"/>
</dbReference>
<evidence type="ECO:0000256" key="5">
    <source>
        <dbReference type="ARBA" id="ARBA00023204"/>
    </source>
</evidence>
<dbReference type="CDD" id="cd10434">
    <property type="entry name" value="GIY-YIG_UvrC_Cho"/>
    <property type="match status" value="1"/>
</dbReference>
<dbReference type="InterPro" id="IPR035901">
    <property type="entry name" value="GIY-YIG_endonuc_sf"/>
</dbReference>
<evidence type="ECO:0000256" key="3">
    <source>
        <dbReference type="ARBA" id="ARBA00022801"/>
    </source>
</evidence>
<dbReference type="GO" id="GO:0016787">
    <property type="term" value="F:hydrolase activity"/>
    <property type="evidence" value="ECO:0007669"/>
    <property type="project" value="UniProtKB-KW"/>
</dbReference>
<dbReference type="GO" id="GO:0004519">
    <property type="term" value="F:endonuclease activity"/>
    <property type="evidence" value="ECO:0007669"/>
    <property type="project" value="UniProtKB-KW"/>
</dbReference>
<feature type="domain" description="GIY-YIG" evidence="10">
    <location>
        <begin position="25"/>
        <end position="100"/>
    </location>
</feature>
<dbReference type="RefSeq" id="WP_017491525.1">
    <property type="nucleotide sequence ID" value="NZ_CAUQAZ010000015.1"/>
</dbReference>
<evidence type="ECO:0000256" key="8">
    <source>
        <dbReference type="ARBA" id="ARBA00042138"/>
    </source>
</evidence>
<dbReference type="GO" id="GO:0006289">
    <property type="term" value="P:nucleotide-excision repair"/>
    <property type="evidence" value="ECO:0007669"/>
    <property type="project" value="InterPro"/>
</dbReference>
<evidence type="ECO:0000256" key="9">
    <source>
        <dbReference type="ARBA" id="ARBA00042732"/>
    </source>
</evidence>
<dbReference type="SUPFAM" id="SSF82771">
    <property type="entry name" value="GIY-YIG endonuclease"/>
    <property type="match status" value="1"/>
</dbReference>
<keyword evidence="11" id="KW-0540">Nuclease</keyword>
<keyword evidence="2" id="KW-0228">DNA excision</keyword>
<dbReference type="PANTHER" id="PTHR30562:SF10">
    <property type="entry name" value="EXCINUCLEASE CHO"/>
    <property type="match status" value="1"/>
</dbReference>
<keyword evidence="12" id="KW-1185">Reference proteome</keyword>
<keyword evidence="3" id="KW-0378">Hydrolase</keyword>
<evidence type="ECO:0000313" key="12">
    <source>
        <dbReference type="Proteomes" id="UP000192536"/>
    </source>
</evidence>
<keyword evidence="6" id="KW-0742">SOS response</keyword>
<evidence type="ECO:0000313" key="11">
    <source>
        <dbReference type="EMBL" id="ORJ23889.1"/>
    </source>
</evidence>
<dbReference type="GO" id="GO:0009380">
    <property type="term" value="C:excinuclease repair complex"/>
    <property type="evidence" value="ECO:0007669"/>
    <property type="project" value="TreeGrafter"/>
</dbReference>
<dbReference type="GO" id="GO:0009432">
    <property type="term" value="P:SOS response"/>
    <property type="evidence" value="ECO:0007669"/>
    <property type="project" value="UniProtKB-KW"/>
</dbReference>
<gene>
    <name evidence="11" type="ORF">BS640_18945</name>
</gene>
<dbReference type="InterPro" id="IPR050066">
    <property type="entry name" value="UvrABC_protein_C"/>
</dbReference>
<keyword evidence="5" id="KW-0234">DNA repair</keyword>
<organism evidence="11 12">
    <name type="scientific">Rouxiella badensis</name>
    <dbReference type="NCBI Taxonomy" id="1646377"/>
    <lineage>
        <taxon>Bacteria</taxon>
        <taxon>Pseudomonadati</taxon>
        <taxon>Pseudomonadota</taxon>
        <taxon>Gammaproteobacteria</taxon>
        <taxon>Enterobacterales</taxon>
        <taxon>Yersiniaceae</taxon>
        <taxon>Rouxiella</taxon>
    </lineage>
</organism>
<evidence type="ECO:0000256" key="1">
    <source>
        <dbReference type="ARBA" id="ARBA00022763"/>
    </source>
</evidence>
<protein>
    <recommendedName>
        <fullName evidence="7">Excinuclease cho</fullName>
    </recommendedName>
    <alternativeName>
        <fullName evidence="9">Endonuclease cho</fullName>
    </alternativeName>
    <alternativeName>
        <fullName evidence="8">UvrC homolog protein</fullName>
    </alternativeName>
</protein>
<dbReference type="InterPro" id="IPR000305">
    <property type="entry name" value="GIY-YIG_endonuc"/>
</dbReference>